<dbReference type="GO" id="GO:0016887">
    <property type="term" value="F:ATP hydrolysis activity"/>
    <property type="evidence" value="ECO:0007669"/>
    <property type="project" value="InterPro"/>
</dbReference>
<dbReference type="KEGG" id="epo:Epro_0684"/>
<dbReference type="AlphaFoldDB" id="A0A0G3WIE2"/>
<dbReference type="InterPro" id="IPR050166">
    <property type="entry name" value="ABC_transporter_ATP-bind"/>
</dbReference>
<keyword evidence="3 5" id="KW-0067">ATP-binding</keyword>
<dbReference type="CDD" id="cd03293">
    <property type="entry name" value="ABC_NrtD_SsuB_transporters"/>
    <property type="match status" value="1"/>
</dbReference>
<proteinExistence type="predicted"/>
<reference evidence="5 6" key="1">
    <citation type="submission" date="2014-09" db="EMBL/GenBank/DDBJ databases">
        <title>Complete genome sequence of Endomicrobium proavitum.</title>
        <authorList>
            <person name="Zheng H."/>
        </authorList>
    </citation>
    <scope>NUCLEOTIDE SEQUENCE [LARGE SCALE GENOMIC DNA]</scope>
    <source>
        <strain evidence="5 6">Rsa215</strain>
    </source>
</reference>
<dbReference type="PANTHER" id="PTHR42788:SF13">
    <property type="entry name" value="ALIPHATIC SULFONATES IMPORT ATP-BINDING PROTEIN SSUB"/>
    <property type="match status" value="1"/>
</dbReference>
<dbReference type="OrthoDB" id="9807242at2"/>
<dbReference type="InterPro" id="IPR003593">
    <property type="entry name" value="AAA+_ATPase"/>
</dbReference>
<keyword evidence="1" id="KW-0813">Transport</keyword>
<keyword evidence="6" id="KW-1185">Reference proteome</keyword>
<dbReference type="SMART" id="SM00382">
    <property type="entry name" value="AAA"/>
    <property type="match status" value="1"/>
</dbReference>
<feature type="domain" description="ABC transporter" evidence="4">
    <location>
        <begin position="7"/>
        <end position="238"/>
    </location>
</feature>
<sequence length="261" mass="29522">MSAQTLINIKNVNRIYTDTKGNKVYALKNVSLEIRQGEFISFIGPSGCGKTTLLRLIAGLDQPQSGALYVQGERIEKTSHERGYIFQQPTLFPWKTVEENVAIGLKARGVYQEKKNEIAQYIKLIGLNGFEKSYPHEISGGMAQRVAIIRALINEPKILLLDEPLAALDAFKRMELQQMLTEVWSKTKTTMALVTHDVDEAISLSQRIAIMTARPGEISKVIDVNLGQERNRNDDDFITLRKEILKELHLVTVKPEPEYRI</sequence>
<dbReference type="InterPro" id="IPR003439">
    <property type="entry name" value="ABC_transporter-like_ATP-bd"/>
</dbReference>
<evidence type="ECO:0000259" key="4">
    <source>
        <dbReference type="PROSITE" id="PS50893"/>
    </source>
</evidence>
<dbReference type="RefSeq" id="WP_052570611.1">
    <property type="nucleotide sequence ID" value="NZ_CP009498.1"/>
</dbReference>
<dbReference type="InterPro" id="IPR027417">
    <property type="entry name" value="P-loop_NTPase"/>
</dbReference>
<evidence type="ECO:0000313" key="5">
    <source>
        <dbReference type="EMBL" id="AKL98063.1"/>
    </source>
</evidence>
<evidence type="ECO:0000256" key="1">
    <source>
        <dbReference type="ARBA" id="ARBA00022448"/>
    </source>
</evidence>
<accession>A0A0G3WIE2</accession>
<protein>
    <submittedName>
        <fullName evidence="5">Aliphatic sulfonates import ATP-binding protein SsuB</fullName>
    </submittedName>
</protein>
<dbReference type="GO" id="GO:0005524">
    <property type="term" value="F:ATP binding"/>
    <property type="evidence" value="ECO:0007669"/>
    <property type="project" value="UniProtKB-KW"/>
</dbReference>
<dbReference type="Proteomes" id="UP000035337">
    <property type="component" value="Chromosome"/>
</dbReference>
<dbReference type="PROSITE" id="PS50893">
    <property type="entry name" value="ABC_TRANSPORTER_2"/>
    <property type="match status" value="1"/>
</dbReference>
<dbReference type="Gene3D" id="3.40.50.300">
    <property type="entry name" value="P-loop containing nucleotide triphosphate hydrolases"/>
    <property type="match status" value="1"/>
</dbReference>
<name>A0A0G3WIE2_9BACT</name>
<evidence type="ECO:0000313" key="6">
    <source>
        <dbReference type="Proteomes" id="UP000035337"/>
    </source>
</evidence>
<evidence type="ECO:0000256" key="2">
    <source>
        <dbReference type="ARBA" id="ARBA00022741"/>
    </source>
</evidence>
<dbReference type="SUPFAM" id="SSF52540">
    <property type="entry name" value="P-loop containing nucleoside triphosphate hydrolases"/>
    <property type="match status" value="1"/>
</dbReference>
<gene>
    <name evidence="5" type="primary">ssuB</name>
    <name evidence="5" type="ORF">Epro_0684</name>
</gene>
<keyword evidence="2" id="KW-0547">Nucleotide-binding</keyword>
<dbReference type="InterPro" id="IPR017871">
    <property type="entry name" value="ABC_transporter-like_CS"/>
</dbReference>
<dbReference type="PANTHER" id="PTHR42788">
    <property type="entry name" value="TAURINE IMPORT ATP-BINDING PROTEIN-RELATED"/>
    <property type="match status" value="1"/>
</dbReference>
<organism evidence="5 6">
    <name type="scientific">Endomicrobium proavitum</name>
    <dbReference type="NCBI Taxonomy" id="1408281"/>
    <lineage>
        <taxon>Bacteria</taxon>
        <taxon>Pseudomonadati</taxon>
        <taxon>Elusimicrobiota</taxon>
        <taxon>Endomicrobiia</taxon>
        <taxon>Endomicrobiales</taxon>
        <taxon>Endomicrobiaceae</taxon>
        <taxon>Endomicrobium</taxon>
    </lineage>
</organism>
<dbReference type="EMBL" id="CP009498">
    <property type="protein sequence ID" value="AKL98063.1"/>
    <property type="molecule type" value="Genomic_DNA"/>
</dbReference>
<dbReference type="PROSITE" id="PS00211">
    <property type="entry name" value="ABC_TRANSPORTER_1"/>
    <property type="match status" value="1"/>
</dbReference>
<evidence type="ECO:0000256" key="3">
    <source>
        <dbReference type="ARBA" id="ARBA00022840"/>
    </source>
</evidence>
<dbReference type="STRING" id="1408281.Epro_0684"/>
<dbReference type="Pfam" id="PF00005">
    <property type="entry name" value="ABC_tran"/>
    <property type="match status" value="1"/>
</dbReference>
<dbReference type="PATRIC" id="fig|1408281.3.peg.700"/>